<dbReference type="GO" id="GO:0007165">
    <property type="term" value="P:signal transduction"/>
    <property type="evidence" value="ECO:0007669"/>
    <property type="project" value="InterPro"/>
</dbReference>
<dbReference type="Pfam" id="PF00788">
    <property type="entry name" value="RA"/>
    <property type="match status" value="1"/>
</dbReference>
<dbReference type="AlphaFoldDB" id="A0A7D9CYW2"/>
<dbReference type="SMART" id="SM00314">
    <property type="entry name" value="RA"/>
    <property type="match status" value="1"/>
</dbReference>
<feature type="region of interest" description="Disordered" evidence="1">
    <location>
        <begin position="181"/>
        <end position="200"/>
    </location>
</feature>
<proteinExistence type="predicted"/>
<organism evidence="4 5">
    <name type="scientific">Dekkera bruxellensis</name>
    <name type="common">Brettanomyces custersii</name>
    <dbReference type="NCBI Taxonomy" id="5007"/>
    <lineage>
        <taxon>Eukaryota</taxon>
        <taxon>Fungi</taxon>
        <taxon>Dikarya</taxon>
        <taxon>Ascomycota</taxon>
        <taxon>Saccharomycotina</taxon>
        <taxon>Pichiomycetes</taxon>
        <taxon>Pichiales</taxon>
        <taxon>Pichiaceae</taxon>
        <taxon>Brettanomyces</taxon>
    </lineage>
</organism>
<feature type="compositionally biased region" description="Polar residues" evidence="1">
    <location>
        <begin position="181"/>
        <end position="195"/>
    </location>
</feature>
<gene>
    <name evidence="4" type="ORF">DEBR0S1_26830G</name>
</gene>
<evidence type="ECO:0000259" key="3">
    <source>
        <dbReference type="PROSITE" id="PS50200"/>
    </source>
</evidence>
<dbReference type="InterPro" id="IPR013761">
    <property type="entry name" value="SAM/pointed_sf"/>
</dbReference>
<dbReference type="CDD" id="cd01786">
    <property type="entry name" value="RA_STE50"/>
    <property type="match status" value="1"/>
</dbReference>
<dbReference type="Proteomes" id="UP000478008">
    <property type="component" value="Unassembled WGS sequence"/>
</dbReference>
<dbReference type="PROSITE" id="PS50200">
    <property type="entry name" value="RA"/>
    <property type="match status" value="1"/>
</dbReference>
<feature type="region of interest" description="Disordered" evidence="1">
    <location>
        <begin position="241"/>
        <end position="275"/>
    </location>
</feature>
<dbReference type="EMBL" id="CABFWN010000001">
    <property type="protein sequence ID" value="VUG16832.1"/>
    <property type="molecule type" value="Genomic_DNA"/>
</dbReference>
<dbReference type="Gene3D" id="1.10.150.50">
    <property type="entry name" value="Transcription Factor, Ets-1"/>
    <property type="match status" value="1"/>
</dbReference>
<dbReference type="Gene3D" id="3.10.20.90">
    <property type="entry name" value="Phosphatidylinositol 3-kinase Catalytic Subunit, Chain A, domain 1"/>
    <property type="match status" value="1"/>
</dbReference>
<protein>
    <submittedName>
        <fullName evidence="4">DEBR0S1_26830g1_1</fullName>
    </submittedName>
</protein>
<dbReference type="SMART" id="SM00454">
    <property type="entry name" value="SAM"/>
    <property type="match status" value="1"/>
</dbReference>
<name>A0A7D9CYW2_DEKBR</name>
<dbReference type="InterPro" id="IPR000159">
    <property type="entry name" value="RA_dom"/>
</dbReference>
<feature type="domain" description="Ras-associating" evidence="3">
    <location>
        <begin position="266"/>
        <end position="352"/>
    </location>
</feature>
<dbReference type="InterPro" id="IPR029071">
    <property type="entry name" value="Ubiquitin-like_domsf"/>
</dbReference>
<accession>A0A7D9CYW2</accession>
<dbReference type="SUPFAM" id="SSF54236">
    <property type="entry name" value="Ubiquitin-like"/>
    <property type="match status" value="1"/>
</dbReference>
<dbReference type="Pfam" id="PF07647">
    <property type="entry name" value="SAM_2"/>
    <property type="match status" value="1"/>
</dbReference>
<dbReference type="InterPro" id="IPR001660">
    <property type="entry name" value="SAM"/>
</dbReference>
<reference evidence="4 5" key="1">
    <citation type="submission" date="2019-07" db="EMBL/GenBank/DDBJ databases">
        <authorList>
            <person name="Friedrich A."/>
            <person name="Schacherer J."/>
        </authorList>
    </citation>
    <scope>NUCLEOTIDE SEQUENCE [LARGE SCALE GENOMIC DNA]</scope>
</reference>
<sequence length="368" mass="41472">MRPWSNDQVLLWLRNSGYTNEIVSAFRSHNITGLVLPFLNTEELKEMGIPNLRIRLKLMRDISTALSELNSGFLSFESDHPVMSQLQSTIMATSLINILSQSIRDEVILGSENDNKSLLHQFTKLREDLLPILKELKDKKPLPTPAGGSDVNLKYNHASPTREQIQGTLQQNEIDDHQKYRGNTMSDGATITSSRSDVRNSRLSEIDNQDQETINSLSSAISSAELLTAFTAVKEKPRIVPSGRNAPVRRTSSNGLSAGKLNDMTHRSSYNSSNEQLKQLRARKEDRCYKILQAAMRSHGLDISEWKNYALVIVYGGDQERILGYDEMPVMIFKELQDLGLNPSMMLRQVDEEDGLDYSKFDTPGGRL</sequence>
<keyword evidence="5" id="KW-1185">Reference proteome</keyword>
<evidence type="ECO:0000259" key="2">
    <source>
        <dbReference type="PROSITE" id="PS50105"/>
    </source>
</evidence>
<dbReference type="PROSITE" id="PS50105">
    <property type="entry name" value="SAM_DOMAIN"/>
    <property type="match status" value="1"/>
</dbReference>
<dbReference type="SUPFAM" id="SSF47769">
    <property type="entry name" value="SAM/Pointed domain"/>
    <property type="match status" value="1"/>
</dbReference>
<feature type="domain" description="SAM" evidence="2">
    <location>
        <begin position="4"/>
        <end position="68"/>
    </location>
</feature>
<evidence type="ECO:0000313" key="5">
    <source>
        <dbReference type="Proteomes" id="UP000478008"/>
    </source>
</evidence>
<evidence type="ECO:0000256" key="1">
    <source>
        <dbReference type="SAM" id="MobiDB-lite"/>
    </source>
</evidence>
<evidence type="ECO:0000313" key="4">
    <source>
        <dbReference type="EMBL" id="VUG16832.1"/>
    </source>
</evidence>